<dbReference type="GO" id="GO:0019843">
    <property type="term" value="F:rRNA binding"/>
    <property type="evidence" value="ECO:0007669"/>
    <property type="project" value="UniProtKB-UniRule"/>
</dbReference>
<comment type="caution">
    <text evidence="8">The sequence shown here is derived from an EMBL/GenBank/DDBJ whole genome shotgun (WGS) entry which is preliminary data.</text>
</comment>
<proteinExistence type="inferred from homology"/>
<dbReference type="GO" id="GO:0006412">
    <property type="term" value="P:translation"/>
    <property type="evidence" value="ECO:0007669"/>
    <property type="project" value="UniProtKB-UniRule"/>
</dbReference>
<feature type="domain" description="KOW" evidence="7">
    <location>
        <begin position="2"/>
        <end position="29"/>
    </location>
</feature>
<dbReference type="InterPro" id="IPR014722">
    <property type="entry name" value="Rib_uL2_dom2"/>
</dbReference>
<evidence type="ECO:0000256" key="3">
    <source>
        <dbReference type="ARBA" id="ARBA00023274"/>
    </source>
</evidence>
<keyword evidence="5" id="KW-0694">RNA-binding</keyword>
<name>A0A1F6NK91_9BACT</name>
<evidence type="ECO:0000256" key="4">
    <source>
        <dbReference type="ARBA" id="ARBA00035206"/>
    </source>
</evidence>
<dbReference type="InterPro" id="IPR005825">
    <property type="entry name" value="Ribosomal_uL24_CS"/>
</dbReference>
<dbReference type="PROSITE" id="PS01108">
    <property type="entry name" value="RIBOSOMAL_L24"/>
    <property type="match status" value="1"/>
</dbReference>
<dbReference type="EMBL" id="MFQR01000029">
    <property type="protein sequence ID" value="OGH84322.1"/>
    <property type="molecule type" value="Genomic_DNA"/>
</dbReference>
<dbReference type="NCBIfam" id="TIGR01079">
    <property type="entry name" value="rplX_bact"/>
    <property type="match status" value="1"/>
</dbReference>
<sequence>MKIKTNDRVKILSGKDKGKEGKVIQVFPVREKLVVEGVNIMKKHLRTRKQGDKGQMIELAAPLAASKAQLLCPKCNRPARVGYKIEAGVKKRVCQKCKEVID</sequence>
<dbReference type="Pfam" id="PF00467">
    <property type="entry name" value="KOW"/>
    <property type="match status" value="1"/>
</dbReference>
<keyword evidence="3 5" id="KW-0687">Ribonucleoprotein</keyword>
<keyword evidence="5" id="KW-0699">rRNA-binding</keyword>
<dbReference type="InterPro" id="IPR003256">
    <property type="entry name" value="Ribosomal_uL24"/>
</dbReference>
<comment type="function">
    <text evidence="5">One of two assembly initiator proteins, it binds directly to the 5'-end of the 23S rRNA, where it nucleates assembly of the 50S subunit.</text>
</comment>
<evidence type="ECO:0000256" key="2">
    <source>
        <dbReference type="ARBA" id="ARBA00022980"/>
    </source>
</evidence>
<dbReference type="Pfam" id="PF17136">
    <property type="entry name" value="ribosomal_L24"/>
    <property type="match status" value="1"/>
</dbReference>
<accession>A0A1F6NK91</accession>
<dbReference type="GO" id="GO:0003735">
    <property type="term" value="F:structural constituent of ribosome"/>
    <property type="evidence" value="ECO:0007669"/>
    <property type="project" value="InterPro"/>
</dbReference>
<comment type="similarity">
    <text evidence="1 5 6">Belongs to the universal ribosomal protein uL24 family.</text>
</comment>
<evidence type="ECO:0000256" key="1">
    <source>
        <dbReference type="ARBA" id="ARBA00010618"/>
    </source>
</evidence>
<dbReference type="Gene3D" id="2.30.30.30">
    <property type="match status" value="1"/>
</dbReference>
<dbReference type="InterPro" id="IPR057264">
    <property type="entry name" value="Ribosomal_uL24_C"/>
</dbReference>
<dbReference type="InterPro" id="IPR041988">
    <property type="entry name" value="Ribosomal_uL24_KOW"/>
</dbReference>
<gene>
    <name evidence="5" type="primary">rplX</name>
    <name evidence="8" type="ORF">A2261_03930</name>
</gene>
<dbReference type="GO" id="GO:0005840">
    <property type="term" value="C:ribosome"/>
    <property type="evidence" value="ECO:0007669"/>
    <property type="project" value="UniProtKB-KW"/>
</dbReference>
<dbReference type="InterPro" id="IPR008991">
    <property type="entry name" value="Translation_prot_SH3-like_sf"/>
</dbReference>
<dbReference type="HAMAP" id="MF_01326_B">
    <property type="entry name" value="Ribosomal_uL24_B"/>
    <property type="match status" value="1"/>
</dbReference>
<evidence type="ECO:0000256" key="6">
    <source>
        <dbReference type="RuleBase" id="RU003477"/>
    </source>
</evidence>
<reference evidence="8 9" key="1">
    <citation type="journal article" date="2016" name="Nat. Commun.">
        <title>Thousands of microbial genomes shed light on interconnected biogeochemical processes in an aquifer system.</title>
        <authorList>
            <person name="Anantharaman K."/>
            <person name="Brown C.T."/>
            <person name="Hug L.A."/>
            <person name="Sharon I."/>
            <person name="Castelle C.J."/>
            <person name="Probst A.J."/>
            <person name="Thomas B.C."/>
            <person name="Singh A."/>
            <person name="Wilkins M.J."/>
            <person name="Karaoz U."/>
            <person name="Brodie E.L."/>
            <person name="Williams K.H."/>
            <person name="Hubbard S.S."/>
            <person name="Banfield J.F."/>
        </authorList>
    </citation>
    <scope>NUCLEOTIDE SEQUENCE [LARGE SCALE GENOMIC DNA]</scope>
</reference>
<dbReference type="PANTHER" id="PTHR12903">
    <property type="entry name" value="MITOCHONDRIAL RIBOSOMAL PROTEIN L24"/>
    <property type="match status" value="1"/>
</dbReference>
<dbReference type="GO" id="GO:1990904">
    <property type="term" value="C:ribonucleoprotein complex"/>
    <property type="evidence" value="ECO:0007669"/>
    <property type="project" value="UniProtKB-KW"/>
</dbReference>
<evidence type="ECO:0000313" key="8">
    <source>
        <dbReference type="EMBL" id="OGH84322.1"/>
    </source>
</evidence>
<dbReference type="CDD" id="cd06089">
    <property type="entry name" value="KOW_RPL26"/>
    <property type="match status" value="1"/>
</dbReference>
<dbReference type="AlphaFoldDB" id="A0A1F6NK91"/>
<comment type="function">
    <text evidence="5">One of the proteins that surrounds the polypeptide exit tunnel on the outside of the subunit.</text>
</comment>
<evidence type="ECO:0000259" key="7">
    <source>
        <dbReference type="SMART" id="SM00739"/>
    </source>
</evidence>
<keyword evidence="2 5" id="KW-0689">Ribosomal protein</keyword>
<comment type="subunit">
    <text evidence="5">Part of the 50S ribosomal subunit.</text>
</comment>
<dbReference type="Proteomes" id="UP000177803">
    <property type="component" value="Unassembled WGS sequence"/>
</dbReference>
<dbReference type="SMART" id="SM00739">
    <property type="entry name" value="KOW"/>
    <property type="match status" value="1"/>
</dbReference>
<dbReference type="SUPFAM" id="SSF50104">
    <property type="entry name" value="Translation proteins SH3-like domain"/>
    <property type="match status" value="1"/>
</dbReference>
<protein>
    <recommendedName>
        <fullName evidence="4 5">Large ribosomal subunit protein uL24</fullName>
    </recommendedName>
</protein>
<organism evidence="8 9">
    <name type="scientific">Candidatus Magasanikbacteria bacterium RIFOXYA2_FULL_44_8</name>
    <dbReference type="NCBI Taxonomy" id="1798696"/>
    <lineage>
        <taxon>Bacteria</taxon>
        <taxon>Candidatus Magasanikiibacteriota</taxon>
    </lineage>
</organism>
<evidence type="ECO:0000313" key="9">
    <source>
        <dbReference type="Proteomes" id="UP000177803"/>
    </source>
</evidence>
<evidence type="ECO:0000256" key="5">
    <source>
        <dbReference type="HAMAP-Rule" id="MF_01326"/>
    </source>
</evidence>
<dbReference type="InterPro" id="IPR005824">
    <property type="entry name" value="KOW"/>
</dbReference>